<reference evidence="11" key="1">
    <citation type="submission" date="2022-03" db="EMBL/GenBank/DDBJ databases">
        <title>De novo assembled genomes of Belliella spp. (Cyclobacteriaceae) strains.</title>
        <authorList>
            <person name="Szabo A."/>
            <person name="Korponai K."/>
            <person name="Felfoldi T."/>
        </authorList>
    </citation>
    <scope>NUCLEOTIDE SEQUENCE</scope>
    <source>
        <strain evidence="11">DSM 111903</strain>
    </source>
</reference>
<keyword evidence="6" id="KW-0067">ATP-binding</keyword>
<evidence type="ECO:0000259" key="10">
    <source>
        <dbReference type="Pfam" id="PF00696"/>
    </source>
</evidence>
<dbReference type="InterPro" id="IPR001341">
    <property type="entry name" value="Asp_kinase"/>
</dbReference>
<dbReference type="EC" id="2.7.2.4" evidence="8"/>
<evidence type="ECO:0000256" key="6">
    <source>
        <dbReference type="ARBA" id="ARBA00022840"/>
    </source>
</evidence>
<comment type="pathway">
    <text evidence="1 9">Amino-acid biosynthesis; L-lysine biosynthesis via DAP pathway; (S)-tetrahydrodipicolinate from L-aspartate: step 1/4.</text>
</comment>
<dbReference type="Gene3D" id="3.40.1160.10">
    <property type="entry name" value="Acetylglutamate kinase-like"/>
    <property type="match status" value="1"/>
</dbReference>
<keyword evidence="12" id="KW-1185">Reference proteome</keyword>
<comment type="catalytic activity">
    <reaction evidence="7 8">
        <text>L-aspartate + ATP = 4-phospho-L-aspartate + ADP</text>
        <dbReference type="Rhea" id="RHEA:23776"/>
        <dbReference type="ChEBI" id="CHEBI:29991"/>
        <dbReference type="ChEBI" id="CHEBI:30616"/>
        <dbReference type="ChEBI" id="CHEBI:57535"/>
        <dbReference type="ChEBI" id="CHEBI:456216"/>
        <dbReference type="EC" id="2.7.2.4"/>
    </reaction>
</comment>
<comment type="caution">
    <text evidence="11">The sequence shown here is derived from an EMBL/GenBank/DDBJ whole genome shotgun (WGS) entry which is preliminary data.</text>
</comment>
<dbReference type="InterPro" id="IPR036393">
    <property type="entry name" value="AceGlu_kinase-like_sf"/>
</dbReference>
<dbReference type="CDD" id="cd04243">
    <property type="entry name" value="AAK_AK-HSDH-like"/>
    <property type="match status" value="1"/>
</dbReference>
<dbReference type="InterPro" id="IPR042199">
    <property type="entry name" value="AsparK_Bifunc_asparK/hSer_DH"/>
</dbReference>
<dbReference type="Proteomes" id="UP001165430">
    <property type="component" value="Unassembled WGS sequence"/>
</dbReference>
<dbReference type="InterPro" id="IPR001048">
    <property type="entry name" value="Asp/Glu/Uridylate_kinase"/>
</dbReference>
<evidence type="ECO:0000256" key="3">
    <source>
        <dbReference type="ARBA" id="ARBA00022679"/>
    </source>
</evidence>
<dbReference type="SUPFAM" id="SSF53633">
    <property type="entry name" value="Carbamate kinase-like"/>
    <property type="match status" value="1"/>
</dbReference>
<dbReference type="Gene3D" id="1.20.120.1320">
    <property type="entry name" value="Aspartokinase, catalytic domain"/>
    <property type="match status" value="1"/>
</dbReference>
<protein>
    <recommendedName>
        <fullName evidence="8">Aspartokinase</fullName>
        <ecNumber evidence="8">2.7.2.4</ecNumber>
    </recommendedName>
</protein>
<feature type="domain" description="Aspartate/glutamate/uridylate kinase" evidence="10">
    <location>
        <begin position="3"/>
        <end position="282"/>
    </location>
</feature>
<evidence type="ECO:0000256" key="7">
    <source>
        <dbReference type="ARBA" id="ARBA00047872"/>
    </source>
</evidence>
<name>A0ABS9VAI9_9BACT</name>
<keyword evidence="9" id="KW-0028">Amino-acid biosynthesis</keyword>
<keyword evidence="4" id="KW-0547">Nucleotide-binding</keyword>
<dbReference type="RefSeq" id="WP_241411214.1">
    <property type="nucleotide sequence ID" value="NZ_JAKZGO010000005.1"/>
</dbReference>
<accession>A0ABS9VAI9</accession>
<keyword evidence="3 8" id="KW-0808">Transferase</keyword>
<evidence type="ECO:0000313" key="11">
    <source>
        <dbReference type="EMBL" id="MCH7413444.1"/>
    </source>
</evidence>
<gene>
    <name evidence="11" type="ORF">MM213_08110</name>
</gene>
<dbReference type="Pfam" id="PF00696">
    <property type="entry name" value="AA_kinase"/>
    <property type="match status" value="1"/>
</dbReference>
<proteinExistence type="inferred from homology"/>
<dbReference type="PIRSF" id="PIRSF000726">
    <property type="entry name" value="Asp_kin"/>
    <property type="match status" value="1"/>
</dbReference>
<dbReference type="NCBIfam" id="TIGR00657">
    <property type="entry name" value="asp_kinases"/>
    <property type="match status" value="1"/>
</dbReference>
<sequence length="423" mass="48595">MSKVIVFKFGGASVKDADSIKNLFRILFKRLQNPTIIVVSAMGKSTNALEAILNLKTLKKDYSSNIHIFEDFHLSICRDLFPENHPIFSELNQQFDLLKNTLNQDLIEEDYDEYYDQVICFGELISSLIIQTYLSFRGINCTWQDVRNCILTNSDFRFAKVDWENTNQNCEKILKPILENQNIVTQGFIGRDKQGKTTTLGREGSDFTASILASSLKAKEVTIWKDVEGVLNADPKIFENTIKFEELDYKEAAELTYYGASVIHPKTIKPLANSNIPLFVKSFLNPNGSGTIIHNVSKINQTPCLVLKTDQILVSFRVNDFTFINESHIRLIYTVLEKLKLKVNLLQTSAISITIVIDEQKFKLDKLIYELDSDFSIRYNNKLNLLTIKNHNPLLVKEITNEKEIMLEQLTRNTFQMVYKPSY</sequence>
<dbReference type="InterPro" id="IPR005260">
    <property type="entry name" value="Asp_kin_monofn"/>
</dbReference>
<evidence type="ECO:0000256" key="9">
    <source>
        <dbReference type="RuleBase" id="RU004249"/>
    </source>
</evidence>
<evidence type="ECO:0000313" key="12">
    <source>
        <dbReference type="Proteomes" id="UP001165430"/>
    </source>
</evidence>
<comment type="pathway">
    <text evidence="9">Amino-acid biosynthesis; L-threonine biosynthesis; L-threonine from L-aspartate: step 1/5.</text>
</comment>
<keyword evidence="5 8" id="KW-0418">Kinase</keyword>
<evidence type="ECO:0000256" key="4">
    <source>
        <dbReference type="ARBA" id="ARBA00022741"/>
    </source>
</evidence>
<dbReference type="GO" id="GO:0004072">
    <property type="term" value="F:aspartate kinase activity"/>
    <property type="evidence" value="ECO:0007669"/>
    <property type="project" value="UniProtKB-EC"/>
</dbReference>
<dbReference type="PANTHER" id="PTHR21499:SF59">
    <property type="entry name" value="ASPARTOKINASE"/>
    <property type="match status" value="1"/>
</dbReference>
<dbReference type="EMBL" id="JAKZGO010000005">
    <property type="protein sequence ID" value="MCH7413444.1"/>
    <property type="molecule type" value="Genomic_DNA"/>
</dbReference>
<evidence type="ECO:0000256" key="8">
    <source>
        <dbReference type="RuleBase" id="RU003448"/>
    </source>
</evidence>
<evidence type="ECO:0000256" key="1">
    <source>
        <dbReference type="ARBA" id="ARBA00004766"/>
    </source>
</evidence>
<comment type="pathway">
    <text evidence="9">Amino-acid biosynthesis; L-methionine biosynthesis via de novo pathway; L-homoserine from L-aspartate: step 1/3.</text>
</comment>
<evidence type="ECO:0000256" key="2">
    <source>
        <dbReference type="ARBA" id="ARBA00010122"/>
    </source>
</evidence>
<evidence type="ECO:0000256" key="5">
    <source>
        <dbReference type="ARBA" id="ARBA00022777"/>
    </source>
</evidence>
<organism evidence="11 12">
    <name type="scientific">Belliella alkalica</name>
    <dbReference type="NCBI Taxonomy" id="1730871"/>
    <lineage>
        <taxon>Bacteria</taxon>
        <taxon>Pseudomonadati</taxon>
        <taxon>Bacteroidota</taxon>
        <taxon>Cytophagia</taxon>
        <taxon>Cytophagales</taxon>
        <taxon>Cyclobacteriaceae</taxon>
        <taxon>Belliella</taxon>
    </lineage>
</organism>
<comment type="similarity">
    <text evidence="2 8">Belongs to the aspartokinase family.</text>
</comment>
<dbReference type="PANTHER" id="PTHR21499">
    <property type="entry name" value="ASPARTATE KINASE"/>
    <property type="match status" value="1"/>
</dbReference>